<dbReference type="KEGG" id="civ:IMZ16_04135"/>
<gene>
    <name evidence="2" type="ORF">IMZ16_04135</name>
</gene>
<evidence type="ECO:0000259" key="1">
    <source>
        <dbReference type="Pfam" id="PF03703"/>
    </source>
</evidence>
<evidence type="ECO:0000313" key="2">
    <source>
        <dbReference type="EMBL" id="QOR74630.1"/>
    </source>
</evidence>
<proteinExistence type="predicted"/>
<dbReference type="Pfam" id="PF03703">
    <property type="entry name" value="bPH_2"/>
    <property type="match status" value="1"/>
</dbReference>
<sequence length="84" mass="9584">MIKLSTRIIVFDGIIQLRSGILMKNTHDIYLWSVKSVNVNYPLGQSVKLGTVSITSGDLLYNFRLANPDDFVKEVNKQLNEIWT</sequence>
<dbReference type="Proteomes" id="UP000593605">
    <property type="component" value="Chromosome"/>
</dbReference>
<reference evidence="2 3" key="1">
    <citation type="submission" date="2020-10" db="EMBL/GenBank/DDBJ databases">
        <title>Complete genome of Cruoricapor ignavus strain M1214 isolated from the blood culture of a febrile patient.</title>
        <authorList>
            <person name="Guglielmino C.J.D."/>
        </authorList>
    </citation>
    <scope>NUCLEOTIDE SEQUENCE [LARGE SCALE GENOMIC DNA]</scope>
    <source>
        <strain evidence="2 3">M1214</strain>
    </source>
</reference>
<evidence type="ECO:0000313" key="3">
    <source>
        <dbReference type="Proteomes" id="UP000593605"/>
    </source>
</evidence>
<feature type="domain" description="YdbS-like PH" evidence="1">
    <location>
        <begin position="6"/>
        <end position="58"/>
    </location>
</feature>
<dbReference type="EMBL" id="CP063145">
    <property type="protein sequence ID" value="QOR74630.1"/>
    <property type="molecule type" value="Genomic_DNA"/>
</dbReference>
<dbReference type="AlphaFoldDB" id="A0A7M1T468"/>
<dbReference type="InterPro" id="IPR005182">
    <property type="entry name" value="YdbS-like_PH"/>
</dbReference>
<organism evidence="2 3">
    <name type="scientific">Cruoricaptor ignavus</name>
    <dbReference type="NCBI Taxonomy" id="1118202"/>
    <lineage>
        <taxon>Bacteria</taxon>
        <taxon>Pseudomonadati</taxon>
        <taxon>Bacteroidota</taxon>
        <taxon>Flavobacteriia</taxon>
        <taxon>Flavobacteriales</taxon>
        <taxon>Weeksellaceae</taxon>
        <taxon>Cruoricaptor</taxon>
    </lineage>
</organism>
<name>A0A7M1T468_9FLAO</name>
<accession>A0A7M1T468</accession>
<protein>
    <submittedName>
        <fullName evidence="2">PH domain-containing protein</fullName>
    </submittedName>
</protein>